<dbReference type="Proteomes" id="UP000053617">
    <property type="component" value="Unassembled WGS sequence"/>
</dbReference>
<reference evidence="2 3" key="1">
    <citation type="submission" date="2015-01" db="EMBL/GenBank/DDBJ databases">
        <title>The Genome Sequence of Rhinocladiella mackenzie CBS 650.93.</title>
        <authorList>
            <consortium name="The Broad Institute Genomics Platform"/>
            <person name="Cuomo C."/>
            <person name="de Hoog S."/>
            <person name="Gorbushina A."/>
            <person name="Stielow B."/>
            <person name="Teixiera M."/>
            <person name="Abouelleil A."/>
            <person name="Chapman S.B."/>
            <person name="Priest M."/>
            <person name="Young S.K."/>
            <person name="Wortman J."/>
            <person name="Nusbaum C."/>
            <person name="Birren B."/>
        </authorList>
    </citation>
    <scope>NUCLEOTIDE SEQUENCE [LARGE SCALE GENOMIC DNA]</scope>
    <source>
        <strain evidence="2 3">CBS 650.93</strain>
    </source>
</reference>
<dbReference type="InterPro" id="IPR020904">
    <property type="entry name" value="Sc_DH/Rdtase_CS"/>
</dbReference>
<evidence type="ECO:0000313" key="2">
    <source>
        <dbReference type="EMBL" id="KIX05631.1"/>
    </source>
</evidence>
<dbReference type="InterPro" id="IPR002347">
    <property type="entry name" value="SDR_fam"/>
</dbReference>
<dbReference type="CDD" id="cd05233">
    <property type="entry name" value="SDR_c"/>
    <property type="match status" value="1"/>
</dbReference>
<keyword evidence="3" id="KW-1185">Reference proteome</keyword>
<accession>A0A0D2IR42</accession>
<dbReference type="PANTHER" id="PTHR42820:SF1">
    <property type="entry name" value="SHORT-CHAIN DEHYDROGENASE_REDUCTASE FAMILY PROTEIN"/>
    <property type="match status" value="1"/>
</dbReference>
<evidence type="ECO:0000256" key="1">
    <source>
        <dbReference type="ARBA" id="ARBA00022857"/>
    </source>
</evidence>
<dbReference type="PROSITE" id="PS00061">
    <property type="entry name" value="ADH_SHORT"/>
    <property type="match status" value="1"/>
</dbReference>
<dbReference type="GeneID" id="25291674"/>
<dbReference type="RefSeq" id="XP_013272767.1">
    <property type="nucleotide sequence ID" value="XM_013417313.1"/>
</dbReference>
<name>A0A0D2IR42_9EURO</name>
<gene>
    <name evidence="2" type="ORF">Z518_03603</name>
</gene>
<dbReference type="Pfam" id="PF13561">
    <property type="entry name" value="adh_short_C2"/>
    <property type="match status" value="1"/>
</dbReference>
<keyword evidence="1" id="KW-0521">NADP</keyword>
<proteinExistence type="predicted"/>
<dbReference type="PRINTS" id="PR00081">
    <property type="entry name" value="GDHRDH"/>
</dbReference>
<sequence>MTATGSTVIPPGVVFVTGGARGLGNAVACAFAREGCREIVLVDILSDEAMKQGKREVEQCGAKCLLLKCDVTDENQVRDAVQQTVATFGRLDYAINAAGIQGPPQYVGDLDTTGFEKCLKVNTMGTLNCLKHQIQQMVKQEALSLGDNRQSPQRGAIVNFASVNSMLGGHNISAYVTSKHAIVGMTKAAAIEYRDKQIRINCLSPGYIWSAFAEQAIKAAPENQKRWEELQRRQGRVGHTQEIGDATVMLCSPRLSLVNAHNLVCDNGFSQNADSF</sequence>
<dbReference type="AlphaFoldDB" id="A0A0D2IR42"/>
<dbReference type="InterPro" id="IPR036291">
    <property type="entry name" value="NAD(P)-bd_dom_sf"/>
</dbReference>
<dbReference type="Gene3D" id="3.40.50.720">
    <property type="entry name" value="NAD(P)-binding Rossmann-like Domain"/>
    <property type="match status" value="1"/>
</dbReference>
<dbReference type="FunFam" id="3.40.50.720:FF:000084">
    <property type="entry name" value="Short-chain dehydrogenase reductase"/>
    <property type="match status" value="1"/>
</dbReference>
<evidence type="ECO:0000313" key="3">
    <source>
        <dbReference type="Proteomes" id="UP000053617"/>
    </source>
</evidence>
<protein>
    <submittedName>
        <fullName evidence="2">Uncharacterized protein</fullName>
    </submittedName>
</protein>
<dbReference type="GO" id="GO:0016491">
    <property type="term" value="F:oxidoreductase activity"/>
    <property type="evidence" value="ECO:0007669"/>
    <property type="project" value="UniProtKB-ARBA"/>
</dbReference>
<dbReference type="STRING" id="1442369.A0A0D2IR42"/>
<dbReference type="PANTHER" id="PTHR42820">
    <property type="entry name" value="SHORT-CHAIN DEHYDROGENASE REDUCTASE"/>
    <property type="match status" value="1"/>
</dbReference>
<dbReference type="OrthoDB" id="4113790at2759"/>
<dbReference type="EMBL" id="KN847477">
    <property type="protein sequence ID" value="KIX05631.1"/>
    <property type="molecule type" value="Genomic_DNA"/>
</dbReference>
<dbReference type="PRINTS" id="PR00080">
    <property type="entry name" value="SDRFAMILY"/>
</dbReference>
<dbReference type="SUPFAM" id="SSF51735">
    <property type="entry name" value="NAD(P)-binding Rossmann-fold domains"/>
    <property type="match status" value="1"/>
</dbReference>
<dbReference type="HOGENOM" id="CLU_010194_1_0_1"/>
<dbReference type="VEuPathDB" id="FungiDB:Z518_03603"/>
<organism evidence="2 3">
    <name type="scientific">Rhinocladiella mackenziei CBS 650.93</name>
    <dbReference type="NCBI Taxonomy" id="1442369"/>
    <lineage>
        <taxon>Eukaryota</taxon>
        <taxon>Fungi</taxon>
        <taxon>Dikarya</taxon>
        <taxon>Ascomycota</taxon>
        <taxon>Pezizomycotina</taxon>
        <taxon>Eurotiomycetes</taxon>
        <taxon>Chaetothyriomycetidae</taxon>
        <taxon>Chaetothyriales</taxon>
        <taxon>Herpotrichiellaceae</taxon>
        <taxon>Rhinocladiella</taxon>
    </lineage>
</organism>